<evidence type="ECO:0000256" key="2">
    <source>
        <dbReference type="SAM" id="Phobius"/>
    </source>
</evidence>
<sequence>MSFYSLSDESHTSGIESASPPSKGQRRVNTLTPSKPYGFGPFLLITALVYDKLAVGWGDIVSFGVLTLPYVVHCFITAIDHAAVQAVFIHRVRTLTRSSLPAITCLLFLGANSAASGVLGVGIILMIGKPIPTHLLSGSWFPVHVLIPAVGTAGDILVTLSLGLHFWRHRRSTITSHLPAVNKMIVCLIETGLLASVSSLFYFITLLAFRQNYEWSGIAYIVPRLYSFSLLVSLNNRDEPSTRIALVVRPHRLLRLARIRSSRPPVSDVWCFLGFELGGSNKVDEKVGRAR</sequence>
<organism evidence="4 5">
    <name type="scientific">Pterulicium gracile</name>
    <dbReference type="NCBI Taxonomy" id="1884261"/>
    <lineage>
        <taxon>Eukaryota</taxon>
        <taxon>Fungi</taxon>
        <taxon>Dikarya</taxon>
        <taxon>Basidiomycota</taxon>
        <taxon>Agaricomycotina</taxon>
        <taxon>Agaricomycetes</taxon>
        <taxon>Agaricomycetidae</taxon>
        <taxon>Agaricales</taxon>
        <taxon>Pleurotineae</taxon>
        <taxon>Pterulaceae</taxon>
        <taxon>Pterulicium</taxon>
    </lineage>
</organism>
<keyword evidence="2" id="KW-0812">Transmembrane</keyword>
<feature type="transmembrane region" description="Helical" evidence="2">
    <location>
        <begin position="140"/>
        <end position="164"/>
    </location>
</feature>
<keyword evidence="2" id="KW-1133">Transmembrane helix</keyword>
<protein>
    <recommendedName>
        <fullName evidence="3">DUF6534 domain-containing protein</fullName>
    </recommendedName>
</protein>
<dbReference type="OrthoDB" id="2562493at2759"/>
<dbReference type="PANTHER" id="PTHR40465">
    <property type="entry name" value="CHROMOSOME 1, WHOLE GENOME SHOTGUN SEQUENCE"/>
    <property type="match status" value="1"/>
</dbReference>
<evidence type="ECO:0000313" key="4">
    <source>
        <dbReference type="EMBL" id="TFK99046.1"/>
    </source>
</evidence>
<dbReference type="Proteomes" id="UP000305067">
    <property type="component" value="Unassembled WGS sequence"/>
</dbReference>
<name>A0A5C3QBV2_9AGAR</name>
<feature type="transmembrane region" description="Helical" evidence="2">
    <location>
        <begin position="100"/>
        <end position="128"/>
    </location>
</feature>
<feature type="transmembrane region" description="Helical" evidence="2">
    <location>
        <begin position="60"/>
        <end position="79"/>
    </location>
</feature>
<dbReference type="EMBL" id="ML178835">
    <property type="protein sequence ID" value="TFK99046.1"/>
    <property type="molecule type" value="Genomic_DNA"/>
</dbReference>
<keyword evidence="5" id="KW-1185">Reference proteome</keyword>
<feature type="region of interest" description="Disordered" evidence="1">
    <location>
        <begin position="1"/>
        <end position="30"/>
    </location>
</feature>
<dbReference type="Pfam" id="PF20152">
    <property type="entry name" value="DUF6534"/>
    <property type="match status" value="1"/>
</dbReference>
<feature type="domain" description="DUF6534" evidence="3">
    <location>
        <begin position="152"/>
        <end position="238"/>
    </location>
</feature>
<gene>
    <name evidence="4" type="ORF">BDV98DRAFT_606243</name>
</gene>
<feature type="transmembrane region" description="Helical" evidence="2">
    <location>
        <begin position="215"/>
        <end position="234"/>
    </location>
</feature>
<dbReference type="InterPro" id="IPR045339">
    <property type="entry name" value="DUF6534"/>
</dbReference>
<dbReference type="AlphaFoldDB" id="A0A5C3QBV2"/>
<evidence type="ECO:0000313" key="5">
    <source>
        <dbReference type="Proteomes" id="UP000305067"/>
    </source>
</evidence>
<dbReference type="PANTHER" id="PTHR40465:SF1">
    <property type="entry name" value="DUF6534 DOMAIN-CONTAINING PROTEIN"/>
    <property type="match status" value="1"/>
</dbReference>
<accession>A0A5C3QBV2</accession>
<keyword evidence="2" id="KW-0472">Membrane</keyword>
<evidence type="ECO:0000259" key="3">
    <source>
        <dbReference type="Pfam" id="PF20152"/>
    </source>
</evidence>
<proteinExistence type="predicted"/>
<evidence type="ECO:0000256" key="1">
    <source>
        <dbReference type="SAM" id="MobiDB-lite"/>
    </source>
</evidence>
<feature type="transmembrane region" description="Helical" evidence="2">
    <location>
        <begin position="185"/>
        <end position="209"/>
    </location>
</feature>
<reference evidence="4 5" key="1">
    <citation type="journal article" date="2019" name="Nat. Ecol. Evol.">
        <title>Megaphylogeny resolves global patterns of mushroom evolution.</title>
        <authorList>
            <person name="Varga T."/>
            <person name="Krizsan K."/>
            <person name="Foldi C."/>
            <person name="Dima B."/>
            <person name="Sanchez-Garcia M."/>
            <person name="Sanchez-Ramirez S."/>
            <person name="Szollosi G.J."/>
            <person name="Szarkandi J.G."/>
            <person name="Papp V."/>
            <person name="Albert L."/>
            <person name="Andreopoulos W."/>
            <person name="Angelini C."/>
            <person name="Antonin V."/>
            <person name="Barry K.W."/>
            <person name="Bougher N.L."/>
            <person name="Buchanan P."/>
            <person name="Buyck B."/>
            <person name="Bense V."/>
            <person name="Catcheside P."/>
            <person name="Chovatia M."/>
            <person name="Cooper J."/>
            <person name="Damon W."/>
            <person name="Desjardin D."/>
            <person name="Finy P."/>
            <person name="Geml J."/>
            <person name="Haridas S."/>
            <person name="Hughes K."/>
            <person name="Justo A."/>
            <person name="Karasinski D."/>
            <person name="Kautmanova I."/>
            <person name="Kiss B."/>
            <person name="Kocsube S."/>
            <person name="Kotiranta H."/>
            <person name="LaButti K.M."/>
            <person name="Lechner B.E."/>
            <person name="Liimatainen K."/>
            <person name="Lipzen A."/>
            <person name="Lukacs Z."/>
            <person name="Mihaltcheva S."/>
            <person name="Morgado L.N."/>
            <person name="Niskanen T."/>
            <person name="Noordeloos M.E."/>
            <person name="Ohm R.A."/>
            <person name="Ortiz-Santana B."/>
            <person name="Ovrebo C."/>
            <person name="Racz N."/>
            <person name="Riley R."/>
            <person name="Savchenko A."/>
            <person name="Shiryaev A."/>
            <person name="Soop K."/>
            <person name="Spirin V."/>
            <person name="Szebenyi C."/>
            <person name="Tomsovsky M."/>
            <person name="Tulloss R.E."/>
            <person name="Uehling J."/>
            <person name="Grigoriev I.V."/>
            <person name="Vagvolgyi C."/>
            <person name="Papp T."/>
            <person name="Martin F.M."/>
            <person name="Miettinen O."/>
            <person name="Hibbett D.S."/>
            <person name="Nagy L.G."/>
        </authorList>
    </citation>
    <scope>NUCLEOTIDE SEQUENCE [LARGE SCALE GENOMIC DNA]</scope>
    <source>
        <strain evidence="4 5">CBS 309.79</strain>
    </source>
</reference>